<dbReference type="Proteomes" id="UP000219602">
    <property type="component" value="Chromosome 5"/>
</dbReference>
<comment type="caution">
    <text evidence="2">The sequence shown here is derived from an EMBL/GenBank/DDBJ whole genome shotgun (WGS) entry which is preliminary data.</text>
</comment>
<evidence type="ECO:0000256" key="1">
    <source>
        <dbReference type="SAM" id="MobiDB-lite"/>
    </source>
</evidence>
<reference evidence="2 3" key="1">
    <citation type="journal article" date="2016" name="Environ. Microbiol.">
        <title>Effector profiles distinguish formae speciales of Fusarium oxysporum.</title>
        <authorList>
            <person name="van Dam P."/>
            <person name="Fokkens L."/>
            <person name="Schmidt S.M."/>
            <person name="Linmans J.H."/>
            <person name="Kistler H.C."/>
            <person name="Ma L.J."/>
            <person name="Rep M."/>
        </authorList>
    </citation>
    <scope>NUCLEOTIDE SEQUENCE [LARGE SCALE GENOMIC DNA]</scope>
    <source>
        <strain evidence="2 3">Forc016</strain>
    </source>
</reference>
<dbReference type="EMBL" id="MABQ02000004">
    <property type="protein sequence ID" value="PCD38569.1"/>
    <property type="molecule type" value="Genomic_DNA"/>
</dbReference>
<reference evidence="2 3" key="2">
    <citation type="journal article" date="2017" name="Sci. Rep.">
        <title>A mobile pathogenicity chromosome in Fusarium oxysporum for infection of multiple cucurbit species.</title>
        <authorList>
            <person name="van Dam P."/>
            <person name="Fokkens L."/>
            <person name="Ayukawa Y."/>
            <person name="van der Gragt M."/>
            <person name="Ter Horst A."/>
            <person name="Brankovics B."/>
            <person name="Houterman P.M."/>
            <person name="Arie T."/>
            <person name="Rep M."/>
        </authorList>
    </citation>
    <scope>NUCLEOTIDE SEQUENCE [LARGE SCALE GENOMIC DNA]</scope>
    <source>
        <strain evidence="2 3">Forc016</strain>
    </source>
</reference>
<accession>A0A2H3HNA6</accession>
<name>A0A2H3HNA6_FUSOX</name>
<sequence>MAAAAGQVAGTVVKIAISLIEKEQADQAAEERQNQIMSALNNIQDTLQSIQVQQEQLTDIGMLFSSLAIIETWQNDYPIAVQNNDTNGIKSYLHAFNSKGAEGAAYNVQNIFNVLTGQGQAASGQSGATPLVQIWHDQSYDKMYAQYAFTLKDYLDDFDKALGWAFGMAGFALACQIIALQDLADKTTTHEEIQSEVEQLTSQFTANVNEVFKTAYKQFPAFVKKFKLSYQDEGSNLTNWFRMWRNNSHVKNYTPIAGGPHVINPLDEFPNSGYPAQAFEVYPAPCDDAEGIYPEVEFRFDETNHPLKGLATIYSRDGDLPLLTYLIEGRMGLTTTTDPSYWDPGVDTNGILNIPFNVLPVSTKHSHTDAPAFVLLLSNGVNTQGWPWDIGSASPLEYWILRDDGTIQLPWVRTDGGPALPPGQAPTAPGPNPVDDGQQQSQWRPDQFVS</sequence>
<feature type="region of interest" description="Disordered" evidence="1">
    <location>
        <begin position="411"/>
        <end position="450"/>
    </location>
</feature>
<gene>
    <name evidence="2" type="ORF">AU210_007041</name>
</gene>
<feature type="compositionally biased region" description="Polar residues" evidence="1">
    <location>
        <begin position="437"/>
        <end position="450"/>
    </location>
</feature>
<feature type="compositionally biased region" description="Pro residues" evidence="1">
    <location>
        <begin position="419"/>
        <end position="432"/>
    </location>
</feature>
<dbReference type="AlphaFoldDB" id="A0A2H3HNA6"/>
<proteinExistence type="predicted"/>
<protein>
    <submittedName>
        <fullName evidence="2">Uncharacterized protein</fullName>
    </submittedName>
</protein>
<evidence type="ECO:0000313" key="2">
    <source>
        <dbReference type="EMBL" id="PCD38569.1"/>
    </source>
</evidence>
<organism evidence="2 3">
    <name type="scientific">Fusarium oxysporum f. sp. radicis-cucumerinum</name>
    <dbReference type="NCBI Taxonomy" id="327505"/>
    <lineage>
        <taxon>Eukaryota</taxon>
        <taxon>Fungi</taxon>
        <taxon>Dikarya</taxon>
        <taxon>Ascomycota</taxon>
        <taxon>Pezizomycotina</taxon>
        <taxon>Sordariomycetes</taxon>
        <taxon>Hypocreomycetidae</taxon>
        <taxon>Hypocreales</taxon>
        <taxon>Nectriaceae</taxon>
        <taxon>Fusarium</taxon>
        <taxon>Fusarium oxysporum species complex</taxon>
    </lineage>
</organism>
<evidence type="ECO:0000313" key="3">
    <source>
        <dbReference type="Proteomes" id="UP000219602"/>
    </source>
</evidence>